<keyword evidence="3 6" id="KW-0812">Transmembrane</keyword>
<dbReference type="GO" id="GO:0005886">
    <property type="term" value="C:plasma membrane"/>
    <property type="evidence" value="ECO:0007669"/>
    <property type="project" value="UniProtKB-SubCell"/>
</dbReference>
<accession>A0A091BU80</accession>
<evidence type="ECO:0000313" key="7">
    <source>
        <dbReference type="EMBL" id="KFN89226.1"/>
    </source>
</evidence>
<keyword evidence="6" id="KW-1003">Cell membrane</keyword>
<name>A0A091BU80_9ENTE</name>
<feature type="transmembrane region" description="Helical" evidence="6">
    <location>
        <begin position="207"/>
        <end position="227"/>
    </location>
</feature>
<dbReference type="AlphaFoldDB" id="A0A091BU80"/>
<evidence type="ECO:0000256" key="1">
    <source>
        <dbReference type="ARBA" id="ARBA00004141"/>
    </source>
</evidence>
<evidence type="ECO:0000313" key="8">
    <source>
        <dbReference type="Proteomes" id="UP000029381"/>
    </source>
</evidence>
<dbReference type="PATRIC" id="fig|1302648.3.peg.2076"/>
<comment type="caution">
    <text evidence="7">The sequence shown here is derived from an EMBL/GenBank/DDBJ whole genome shotgun (WGS) entry which is preliminary data.</text>
</comment>
<comment type="similarity">
    <text evidence="2 6">Belongs to the 4-toluene sulfonate uptake permease (TSUP) (TC 2.A.102) family.</text>
</comment>
<keyword evidence="4 6" id="KW-1133">Transmembrane helix</keyword>
<dbReference type="Proteomes" id="UP000029381">
    <property type="component" value="Unassembled WGS sequence"/>
</dbReference>
<dbReference type="Pfam" id="PF01925">
    <property type="entry name" value="TauE"/>
    <property type="match status" value="1"/>
</dbReference>
<keyword evidence="8" id="KW-1185">Reference proteome</keyword>
<proteinExistence type="inferred from homology"/>
<evidence type="ECO:0000256" key="5">
    <source>
        <dbReference type="ARBA" id="ARBA00023136"/>
    </source>
</evidence>
<organism evidence="7 8">
    <name type="scientific">Tetragenococcus muriaticus 3MR10-3</name>
    <dbReference type="NCBI Taxonomy" id="1302648"/>
    <lineage>
        <taxon>Bacteria</taxon>
        <taxon>Bacillati</taxon>
        <taxon>Bacillota</taxon>
        <taxon>Bacilli</taxon>
        <taxon>Lactobacillales</taxon>
        <taxon>Enterococcaceae</taxon>
        <taxon>Tetragenococcus</taxon>
    </lineage>
</organism>
<dbReference type="PANTHER" id="PTHR43701">
    <property type="entry name" value="MEMBRANE TRANSPORTER PROTEIN MJ0441-RELATED"/>
    <property type="match status" value="1"/>
</dbReference>
<dbReference type="PANTHER" id="PTHR43701:SF5">
    <property type="entry name" value="MEMBRANE TRANSPORTER PROTEIN-RELATED"/>
    <property type="match status" value="1"/>
</dbReference>
<evidence type="ECO:0000256" key="6">
    <source>
        <dbReference type="RuleBase" id="RU363041"/>
    </source>
</evidence>
<feature type="transmembrane region" description="Helical" evidence="6">
    <location>
        <begin position="7"/>
        <end position="29"/>
    </location>
</feature>
<evidence type="ECO:0000256" key="2">
    <source>
        <dbReference type="ARBA" id="ARBA00009142"/>
    </source>
</evidence>
<protein>
    <recommendedName>
        <fullName evidence="6">Probable membrane transporter protein</fullName>
    </recommendedName>
</protein>
<feature type="transmembrane region" description="Helical" evidence="6">
    <location>
        <begin position="178"/>
        <end position="200"/>
    </location>
</feature>
<dbReference type="InterPro" id="IPR002781">
    <property type="entry name" value="TM_pro_TauE-like"/>
</dbReference>
<comment type="subcellular location">
    <subcellularLocation>
        <location evidence="6">Cell membrane</location>
        <topology evidence="6">Multi-pass membrane protein</topology>
    </subcellularLocation>
    <subcellularLocation>
        <location evidence="1">Membrane</location>
        <topology evidence="1">Multi-pass membrane protein</topology>
    </subcellularLocation>
</comment>
<evidence type="ECO:0000256" key="4">
    <source>
        <dbReference type="ARBA" id="ARBA00022989"/>
    </source>
</evidence>
<dbReference type="RefSeq" id="WP_038024292.1">
    <property type="nucleotide sequence ID" value="NZ_JPVT01000237.1"/>
</dbReference>
<feature type="transmembrane region" description="Helical" evidence="6">
    <location>
        <begin position="239"/>
        <end position="256"/>
    </location>
</feature>
<evidence type="ECO:0000256" key="3">
    <source>
        <dbReference type="ARBA" id="ARBA00022692"/>
    </source>
</evidence>
<keyword evidence="5 6" id="KW-0472">Membrane</keyword>
<reference evidence="7 8" key="1">
    <citation type="submission" date="2014-08" db="EMBL/GenBank/DDBJ databases">
        <title>Genome sequence of Tetragenococcus muriaticus.</title>
        <authorList>
            <person name="Chuea-nongthon C."/>
            <person name="Rodtong S."/>
            <person name="Yongsawatdigul J."/>
            <person name="Steele J.L."/>
            <person name="Liu X.-y."/>
            <person name="Speers J."/>
            <person name="Glasner J.D."/>
            <person name="Neeno-Eckwall E.C."/>
        </authorList>
    </citation>
    <scope>NUCLEOTIDE SEQUENCE [LARGE SCALE GENOMIC DNA]</scope>
    <source>
        <strain evidence="7 8">3MR10-3</strain>
    </source>
</reference>
<feature type="transmembrane region" description="Helical" evidence="6">
    <location>
        <begin position="74"/>
        <end position="93"/>
    </location>
</feature>
<dbReference type="EMBL" id="JPVT01000237">
    <property type="protein sequence ID" value="KFN89226.1"/>
    <property type="molecule type" value="Genomic_DNA"/>
</dbReference>
<gene>
    <name evidence="7" type="ORF">TMU3MR103_2123</name>
</gene>
<dbReference type="InterPro" id="IPR051598">
    <property type="entry name" value="TSUP/Inactive_protease-like"/>
</dbReference>
<feature type="transmembrane region" description="Helical" evidence="6">
    <location>
        <begin position="139"/>
        <end position="172"/>
    </location>
</feature>
<feature type="transmembrane region" description="Helical" evidence="6">
    <location>
        <begin position="105"/>
        <end position="127"/>
    </location>
</feature>
<sequence>MSKELIYFFVIILANTVGAISGMGGGVIIKPVLDFIAVDPVVAISFYSSVAVFVMSITSTIRQMKGGISISWKLVIWVAVGAILGGFLGNHTFDFFLMNFSDEGIVTLIQIGLTGVTLLFALFYNHFDLRKFYLNGKIWYLGCGLILGFLASLLGIGGGPINVSLLILMFGLPIKEATVYSICTIFFSQLAKIITIFFASGFGRFDLVMLFYIVPAAIIGGFVGAKVSQSVPSKRVSQIFEAVILLVLVINLYNGFRLFL</sequence>
<feature type="transmembrane region" description="Helical" evidence="6">
    <location>
        <begin position="41"/>
        <end position="62"/>
    </location>
</feature>